<evidence type="ECO:0000313" key="2">
    <source>
        <dbReference type="Proteomes" id="UP000814128"/>
    </source>
</evidence>
<comment type="caution">
    <text evidence="1">The sequence shown here is derived from an EMBL/GenBank/DDBJ whole genome shotgun (WGS) entry which is preliminary data.</text>
</comment>
<accession>A0ACB8Q613</accession>
<reference evidence="1" key="1">
    <citation type="submission" date="2021-02" db="EMBL/GenBank/DDBJ databases">
        <authorList>
            <consortium name="DOE Joint Genome Institute"/>
            <person name="Ahrendt S."/>
            <person name="Looney B.P."/>
            <person name="Miyauchi S."/>
            <person name="Morin E."/>
            <person name="Drula E."/>
            <person name="Courty P.E."/>
            <person name="Chicoki N."/>
            <person name="Fauchery L."/>
            <person name="Kohler A."/>
            <person name="Kuo A."/>
            <person name="Labutti K."/>
            <person name="Pangilinan J."/>
            <person name="Lipzen A."/>
            <person name="Riley R."/>
            <person name="Andreopoulos W."/>
            <person name="He G."/>
            <person name="Johnson J."/>
            <person name="Barry K.W."/>
            <person name="Grigoriev I.V."/>
            <person name="Nagy L."/>
            <person name="Hibbett D."/>
            <person name="Henrissat B."/>
            <person name="Matheny P.B."/>
            <person name="Labbe J."/>
            <person name="Martin F."/>
        </authorList>
    </citation>
    <scope>NUCLEOTIDE SEQUENCE</scope>
    <source>
        <strain evidence="1">EC-137</strain>
    </source>
</reference>
<reference evidence="1" key="2">
    <citation type="journal article" date="2022" name="New Phytol.">
        <title>Evolutionary transition to the ectomycorrhizal habit in the genomes of a hyperdiverse lineage of mushroom-forming fungi.</title>
        <authorList>
            <person name="Looney B."/>
            <person name="Miyauchi S."/>
            <person name="Morin E."/>
            <person name="Drula E."/>
            <person name="Courty P.E."/>
            <person name="Kohler A."/>
            <person name="Kuo A."/>
            <person name="LaButti K."/>
            <person name="Pangilinan J."/>
            <person name="Lipzen A."/>
            <person name="Riley R."/>
            <person name="Andreopoulos W."/>
            <person name="He G."/>
            <person name="Johnson J."/>
            <person name="Nolan M."/>
            <person name="Tritt A."/>
            <person name="Barry K.W."/>
            <person name="Grigoriev I.V."/>
            <person name="Nagy L.G."/>
            <person name="Hibbett D."/>
            <person name="Henrissat B."/>
            <person name="Matheny P.B."/>
            <person name="Labbe J."/>
            <person name="Martin F.M."/>
        </authorList>
    </citation>
    <scope>NUCLEOTIDE SEQUENCE</scope>
    <source>
        <strain evidence="1">EC-137</strain>
    </source>
</reference>
<keyword evidence="2" id="KW-1185">Reference proteome</keyword>
<sequence length="444" mass="48535">MPPEYYDVIIIGGGPAGCATALSISQIDSSKLLRILVIDDTECIAHKIGESLPAAARLALVTLHPDLLRRLTQDTTDGRHEVCTGTASSWSSPKLHETFALMSPYGSGWHLDRVHFDDTLRETCGPIVRKGKFIALRRMCAGTGDASPFVGWEIDVHFAGNSGIEMCRTRWLVDATGRKASAAHEIGAKMQKHCDLLAFYLVLNRIDYADRIEAASGTARGQEIHDTDPRTLIEASSSGWWYSVRLPHGRRLFMYTTSPYDPTARIARRTDGFLDMIRSQTTHISQALGDETLPLYECAATTGEFTHHTAAGSSALCPPGSWEPVAGTEADEQGRGWCSVGDAALAFDPLSSQGIITALQSGALLGSVLARHLIARDNSSPNPHPAVSGAQVVQTVLDSYRRVQMKYEDERAYYYATVKRFDAAPGGDGEKYSSFWKQQATRRT</sequence>
<dbReference type="EMBL" id="MU274019">
    <property type="protein sequence ID" value="KAI0027077.1"/>
    <property type="molecule type" value="Genomic_DNA"/>
</dbReference>
<proteinExistence type="predicted"/>
<protein>
    <submittedName>
        <fullName evidence="1">Uncharacterized protein</fullName>
    </submittedName>
</protein>
<name>A0ACB8Q613_9AGAM</name>
<dbReference type="Proteomes" id="UP000814128">
    <property type="component" value="Unassembled WGS sequence"/>
</dbReference>
<evidence type="ECO:0000313" key="1">
    <source>
        <dbReference type="EMBL" id="KAI0027077.1"/>
    </source>
</evidence>
<gene>
    <name evidence="1" type="ORF">K488DRAFT_91373</name>
</gene>
<organism evidence="1 2">
    <name type="scientific">Vararia minispora EC-137</name>
    <dbReference type="NCBI Taxonomy" id="1314806"/>
    <lineage>
        <taxon>Eukaryota</taxon>
        <taxon>Fungi</taxon>
        <taxon>Dikarya</taxon>
        <taxon>Basidiomycota</taxon>
        <taxon>Agaricomycotina</taxon>
        <taxon>Agaricomycetes</taxon>
        <taxon>Russulales</taxon>
        <taxon>Lachnocladiaceae</taxon>
        <taxon>Vararia</taxon>
    </lineage>
</organism>